<name>A0A2S4N9A0_9FLAO</name>
<accession>A0A2S4N9A0</accession>
<organism evidence="1 2">
    <name type="scientific">Flavobacterium croceum DSM 17960</name>
    <dbReference type="NCBI Taxonomy" id="1121886"/>
    <lineage>
        <taxon>Bacteria</taxon>
        <taxon>Pseudomonadati</taxon>
        <taxon>Bacteroidota</taxon>
        <taxon>Flavobacteriia</taxon>
        <taxon>Flavobacteriales</taxon>
        <taxon>Flavobacteriaceae</taxon>
        <taxon>Flavobacterium</taxon>
    </lineage>
</organism>
<dbReference type="OrthoDB" id="1093717at2"/>
<gene>
    <name evidence="1" type="ORF">Q361_105176</name>
</gene>
<sequence>MKTLYSILYVTLNTTLNERVSIGVLMSNGFEHYFKYSHEKLTAFKSILDSERYNLVKSYLKSLEREVGFSLENSNQLFTKRELKSDWINEGYITYLAKYSNNIIQFSTPKSIDIDLNSINFKRVFEKYIFKYTEEADEIIEFNVHSKVKKDLFPKIESRVNIELTLTSNDFENLFAPIEIDFIGINGIPVAGQTIDFEKKHYYLENDVTRFVSLTKAIELEGNNKGKYYVLGREPQKNTDKNHLLWEHIRDSDFLEFIDIDEFGIVEEYIEKHNVRPYFV</sequence>
<comment type="caution">
    <text evidence="1">The sequence shown here is derived from an EMBL/GenBank/DDBJ whole genome shotgun (WGS) entry which is preliminary data.</text>
</comment>
<protein>
    <submittedName>
        <fullName evidence="1">Uncharacterized protein</fullName>
    </submittedName>
</protein>
<proteinExistence type="predicted"/>
<dbReference type="EMBL" id="PQNY01000005">
    <property type="protein sequence ID" value="POS02281.1"/>
    <property type="molecule type" value="Genomic_DNA"/>
</dbReference>
<dbReference type="AlphaFoldDB" id="A0A2S4N9A0"/>
<evidence type="ECO:0000313" key="1">
    <source>
        <dbReference type="EMBL" id="POS02281.1"/>
    </source>
</evidence>
<dbReference type="RefSeq" id="WP_103725715.1">
    <property type="nucleotide sequence ID" value="NZ_PQNY01000005.1"/>
</dbReference>
<evidence type="ECO:0000313" key="2">
    <source>
        <dbReference type="Proteomes" id="UP000237056"/>
    </source>
</evidence>
<dbReference type="Proteomes" id="UP000237056">
    <property type="component" value="Unassembled WGS sequence"/>
</dbReference>
<reference evidence="1 2" key="1">
    <citation type="submission" date="2018-01" db="EMBL/GenBank/DDBJ databases">
        <title>Genomic Encyclopedia of Type Strains, Phase I: the one thousand microbial genomes (KMG-I) project.</title>
        <authorList>
            <person name="Goeker M."/>
        </authorList>
    </citation>
    <scope>NUCLEOTIDE SEQUENCE [LARGE SCALE GENOMIC DNA]</scope>
    <source>
        <strain evidence="1 2">DSM 17960</strain>
    </source>
</reference>
<keyword evidence="2" id="KW-1185">Reference proteome</keyword>